<reference evidence="2" key="1">
    <citation type="submission" date="2016-10" db="EMBL/GenBank/DDBJ databases">
        <authorList>
            <person name="Varghese N."/>
        </authorList>
    </citation>
    <scope>NUCLEOTIDE SEQUENCE [LARGE SCALE GENOMIC DNA]</scope>
    <source>
        <strain evidence="2">KPR-7A</strain>
    </source>
</reference>
<dbReference type="Proteomes" id="UP000183507">
    <property type="component" value="Unassembled WGS sequence"/>
</dbReference>
<protein>
    <submittedName>
        <fullName evidence="1">Uncharacterized protein</fullName>
    </submittedName>
</protein>
<name>A0A1G6PA33_9BACI</name>
<dbReference type="EMBL" id="FMZR01000003">
    <property type="protein sequence ID" value="SDC76225.1"/>
    <property type="molecule type" value="Genomic_DNA"/>
</dbReference>
<sequence>MEFIGYLYYHIYSGILTNTNFIYPTLKPIELLQGGTLNFKMEVLLPANIGIKEGGIFMKNIIDDPIHKNIELYYAFFQFVSIITLQKISTIETRKNELKDQMKNSYQKNPYYL</sequence>
<dbReference type="AlphaFoldDB" id="A0A1G6PA33"/>
<accession>A0A1G6PA33</accession>
<evidence type="ECO:0000313" key="2">
    <source>
        <dbReference type="Proteomes" id="UP000183507"/>
    </source>
</evidence>
<proteinExistence type="predicted"/>
<organism evidence="1 2">
    <name type="scientific">Bacillus wiedmannii</name>
    <dbReference type="NCBI Taxonomy" id="1890302"/>
    <lineage>
        <taxon>Bacteria</taxon>
        <taxon>Bacillati</taxon>
        <taxon>Bacillota</taxon>
        <taxon>Bacilli</taxon>
        <taxon>Bacillales</taxon>
        <taxon>Bacillaceae</taxon>
        <taxon>Bacillus</taxon>
        <taxon>Bacillus cereus group</taxon>
    </lineage>
</organism>
<gene>
    <name evidence="1" type="ORF">SAMN04487767_10353</name>
</gene>
<evidence type="ECO:0000313" key="1">
    <source>
        <dbReference type="EMBL" id="SDC76225.1"/>
    </source>
</evidence>